<proteinExistence type="predicted"/>
<dbReference type="AlphaFoldDB" id="A0A9I9ELY0"/>
<dbReference type="EnsemblPlants" id="MELO3C035628.2.1">
    <property type="protein sequence ID" value="MELO3C035628.2.1"/>
    <property type="gene ID" value="MELO3C035628.2"/>
</dbReference>
<dbReference type="Gramene" id="MELO3C035628.2.1">
    <property type="protein sequence ID" value="MELO3C035628.2.1"/>
    <property type="gene ID" value="MELO3C035628.2"/>
</dbReference>
<name>A0A9I9ELY0_CUCME</name>
<reference evidence="1" key="1">
    <citation type="submission" date="2023-03" db="UniProtKB">
        <authorList>
            <consortium name="EnsemblPlants"/>
        </authorList>
    </citation>
    <scope>IDENTIFICATION</scope>
</reference>
<protein>
    <submittedName>
        <fullName evidence="1">Uncharacterized protein</fullName>
    </submittedName>
</protein>
<evidence type="ECO:0000313" key="1">
    <source>
        <dbReference type="EnsemblPlants" id="MELO3C035628.2.1"/>
    </source>
</evidence>
<sequence>MSDLVAAAAVQAVLQPLLSKFRMSQCRRNLPPAAAVECHNLTTPSNCFYDSKKEHFIRVLYHKHEADYLLLRVMGERERQTLMFASFTQLFLTNEHFEIIALSASKDSDMVENWFFFVALSWCKVKHCFKHCSLFFFVTNWKSLLQSPIDDCKTFTNNDFKLSVWRLTHQKCSVILCPALLAGRGLRPHLGLQGETQKKVCVIKFFYVLNTTPTPDVGIPLA</sequence>
<accession>A0A9I9ELY0</accession>
<organism evidence="1">
    <name type="scientific">Cucumis melo</name>
    <name type="common">Muskmelon</name>
    <dbReference type="NCBI Taxonomy" id="3656"/>
    <lineage>
        <taxon>Eukaryota</taxon>
        <taxon>Viridiplantae</taxon>
        <taxon>Streptophyta</taxon>
        <taxon>Embryophyta</taxon>
        <taxon>Tracheophyta</taxon>
        <taxon>Spermatophyta</taxon>
        <taxon>Magnoliopsida</taxon>
        <taxon>eudicotyledons</taxon>
        <taxon>Gunneridae</taxon>
        <taxon>Pentapetalae</taxon>
        <taxon>rosids</taxon>
        <taxon>fabids</taxon>
        <taxon>Cucurbitales</taxon>
        <taxon>Cucurbitaceae</taxon>
        <taxon>Benincaseae</taxon>
        <taxon>Cucumis</taxon>
    </lineage>
</organism>